<dbReference type="InterPro" id="IPR041049">
    <property type="entry name" value="DUF5615"/>
</dbReference>
<proteinExistence type="predicted"/>
<evidence type="ECO:0000313" key="3">
    <source>
        <dbReference type="Proteomes" id="UP000030661"/>
    </source>
</evidence>
<accession>A0A081C5H3</accession>
<name>A0A081C5H3_VECG1</name>
<feature type="domain" description="DUF5615" evidence="1">
    <location>
        <begin position="5"/>
        <end position="82"/>
    </location>
</feature>
<sequence>MAITLYMDHNVPRVITVELRLRGIDVLTAYEDGASRLNDMQVLDRANELGRILFTQDDDFLAEAVKRQKTGKTFCGIIYAHQLRTSIGKCVRDLELIAKVGEPEELSNRVEFLPL</sequence>
<dbReference type="HOGENOM" id="CLU_159245_1_0_0"/>
<dbReference type="Proteomes" id="UP000030661">
    <property type="component" value="Unassembled WGS sequence"/>
</dbReference>
<reference evidence="2 3" key="1">
    <citation type="journal article" date="2015" name="PeerJ">
        <title>First genomic representation of candidate bacterial phylum KSB3 points to enhanced environmental sensing as a trigger of wastewater bulking.</title>
        <authorList>
            <person name="Sekiguchi Y."/>
            <person name="Ohashi A."/>
            <person name="Parks D.H."/>
            <person name="Yamauchi T."/>
            <person name="Tyson G.W."/>
            <person name="Hugenholtz P."/>
        </authorList>
    </citation>
    <scope>NUCLEOTIDE SEQUENCE [LARGE SCALE GENOMIC DNA]</scope>
</reference>
<organism evidence="2 3">
    <name type="scientific">Vecturithrix granuli</name>
    <dbReference type="NCBI Taxonomy" id="1499967"/>
    <lineage>
        <taxon>Bacteria</taxon>
        <taxon>Candidatus Moduliflexota</taxon>
        <taxon>Candidatus Vecturitrichia</taxon>
        <taxon>Candidatus Vecturitrichales</taxon>
        <taxon>Candidatus Vecturitrichaceae</taxon>
        <taxon>Candidatus Vecturithrix</taxon>
    </lineage>
</organism>
<dbReference type="Pfam" id="PF18480">
    <property type="entry name" value="DUF5615"/>
    <property type="match status" value="1"/>
</dbReference>
<dbReference type="AlphaFoldDB" id="A0A081C5H3"/>
<gene>
    <name evidence="2" type="ORF">U27_06814</name>
</gene>
<dbReference type="eggNOG" id="COG4634">
    <property type="taxonomic scope" value="Bacteria"/>
</dbReference>
<keyword evidence="3" id="KW-1185">Reference proteome</keyword>
<evidence type="ECO:0000259" key="1">
    <source>
        <dbReference type="Pfam" id="PF18480"/>
    </source>
</evidence>
<protein>
    <recommendedName>
        <fullName evidence="1">DUF5615 domain-containing protein</fullName>
    </recommendedName>
</protein>
<dbReference type="EMBL" id="DF820471">
    <property type="protein sequence ID" value="GAK59828.1"/>
    <property type="molecule type" value="Genomic_DNA"/>
</dbReference>
<evidence type="ECO:0000313" key="2">
    <source>
        <dbReference type="EMBL" id="GAK59828.1"/>
    </source>
</evidence>